<dbReference type="Gene3D" id="3.40.1570.10">
    <property type="entry name" value="HemS/ChuS/ChuX like domains"/>
    <property type="match status" value="2"/>
</dbReference>
<sequence>MEASSLAAAPTAAVPFFATGKRARDLARERGLSEAELLAGHDGPEVVRLRPEMAAIVEAMPALGEVMSLTRNEAAVHEIVGTFGEISLSGHMGLVVNPPLDLRLLLKHWHHAFAVALPDEKGPRRSLQIFDAEGEAVIKIHLRPASDVAAFDALRQRFADPVPQPLSIVAYPVEEVTGTADAEAFRREFAAMRDVHEFFPMLRRHGLDRRGSLDVMGDQHVRRLGKGAATALLTAASEQALPIMCFVGSRGCIQIFTGHVKNIKAMGPWINVLDPGFDLHLREDLVAEAFEVRKPSKDGDLTTVELYDAGRKLVAQFYGERRRDHPEEAAWRQLTAGLAGG</sequence>
<dbReference type="CDD" id="cd16830">
    <property type="entry name" value="HemS-like_N"/>
    <property type="match status" value="1"/>
</dbReference>
<dbReference type="Proteomes" id="UP000476332">
    <property type="component" value="Unassembled WGS sequence"/>
</dbReference>
<evidence type="ECO:0000313" key="3">
    <source>
        <dbReference type="Proteomes" id="UP000476332"/>
    </source>
</evidence>
<dbReference type="AlphaFoldDB" id="A0A6L9MLW9"/>
<dbReference type="EMBL" id="JAAAMJ010000016">
    <property type="protein sequence ID" value="NDV88488.1"/>
    <property type="molecule type" value="Genomic_DNA"/>
</dbReference>
<reference evidence="2 3" key="1">
    <citation type="submission" date="2020-01" db="EMBL/GenBank/DDBJ databases">
        <title>Genomes of bacteria type strains.</title>
        <authorList>
            <person name="Chen J."/>
            <person name="Zhu S."/>
            <person name="Chen J."/>
        </authorList>
    </citation>
    <scope>NUCLEOTIDE SEQUENCE [LARGE SCALE GENOMIC DNA]</scope>
    <source>
        <strain evidence="2 3">KCTC 52919</strain>
    </source>
</reference>
<comment type="caution">
    <text evidence="2">The sequence shown here is derived from an EMBL/GenBank/DDBJ whole genome shotgun (WGS) entry which is preliminary data.</text>
</comment>
<keyword evidence="3" id="KW-1185">Reference proteome</keyword>
<gene>
    <name evidence="2" type="ORF">GTW51_17440</name>
</gene>
<dbReference type="InterPro" id="IPR053733">
    <property type="entry name" value="Heme_Transport_Util_sf"/>
</dbReference>
<proteinExistence type="predicted"/>
<protein>
    <submittedName>
        <fullName evidence="2">Hemin-degrading factor</fullName>
    </submittedName>
</protein>
<dbReference type="SUPFAM" id="SSF144064">
    <property type="entry name" value="Heme iron utilization protein-like"/>
    <property type="match status" value="1"/>
</dbReference>
<dbReference type="InterPro" id="IPR007845">
    <property type="entry name" value="HemS/ChuX_dom"/>
</dbReference>
<feature type="domain" description="Haemin-degrading HemS/ChuX" evidence="1">
    <location>
        <begin position="31"/>
        <end position="158"/>
    </location>
</feature>
<name>A0A6L9MLW9_9HYPH</name>
<organism evidence="2 3">
    <name type="scientific">Aurantimonas aggregata</name>
    <dbReference type="NCBI Taxonomy" id="2047720"/>
    <lineage>
        <taxon>Bacteria</taxon>
        <taxon>Pseudomonadati</taxon>
        <taxon>Pseudomonadota</taxon>
        <taxon>Alphaproteobacteria</taxon>
        <taxon>Hyphomicrobiales</taxon>
        <taxon>Aurantimonadaceae</taxon>
        <taxon>Aurantimonas</taxon>
    </lineage>
</organism>
<dbReference type="RefSeq" id="WP_163045329.1">
    <property type="nucleotide sequence ID" value="NZ_JAAAMJ010000016.1"/>
</dbReference>
<evidence type="ECO:0000259" key="1">
    <source>
        <dbReference type="Pfam" id="PF05171"/>
    </source>
</evidence>
<dbReference type="CDD" id="cd16831">
    <property type="entry name" value="HemS-like_C"/>
    <property type="match status" value="1"/>
</dbReference>
<dbReference type="GO" id="GO:0006826">
    <property type="term" value="P:iron ion transport"/>
    <property type="evidence" value="ECO:0007669"/>
    <property type="project" value="InterPro"/>
</dbReference>
<accession>A0A6L9MLW9</accession>
<dbReference type="Pfam" id="PF05171">
    <property type="entry name" value="HemS"/>
    <property type="match status" value="2"/>
</dbReference>
<feature type="domain" description="Haemin-degrading HemS/ChuX" evidence="1">
    <location>
        <begin position="207"/>
        <end position="337"/>
    </location>
</feature>
<evidence type="ECO:0000313" key="2">
    <source>
        <dbReference type="EMBL" id="NDV88488.1"/>
    </source>
</evidence>